<keyword evidence="2 5" id="KW-0812">Transmembrane</keyword>
<accession>A0A4R3LK42</accession>
<dbReference type="PANTHER" id="PTHR43731">
    <property type="entry name" value="RHOMBOID PROTEASE"/>
    <property type="match status" value="1"/>
</dbReference>
<evidence type="ECO:0000256" key="1">
    <source>
        <dbReference type="ARBA" id="ARBA00004141"/>
    </source>
</evidence>
<dbReference type="GO" id="GO:0006508">
    <property type="term" value="P:proteolysis"/>
    <property type="evidence" value="ECO:0007669"/>
    <property type="project" value="UniProtKB-KW"/>
</dbReference>
<keyword evidence="7" id="KW-0645">Protease</keyword>
<proteinExistence type="predicted"/>
<organism evidence="7 8">
    <name type="scientific">Pseudofulvimonas gallinarii</name>
    <dbReference type="NCBI Taxonomy" id="634155"/>
    <lineage>
        <taxon>Bacteria</taxon>
        <taxon>Pseudomonadati</taxon>
        <taxon>Pseudomonadota</taxon>
        <taxon>Gammaproteobacteria</taxon>
        <taxon>Lysobacterales</taxon>
        <taxon>Rhodanobacteraceae</taxon>
        <taxon>Pseudofulvimonas</taxon>
    </lineage>
</organism>
<evidence type="ECO:0000259" key="6">
    <source>
        <dbReference type="Pfam" id="PF01694"/>
    </source>
</evidence>
<dbReference type="EMBL" id="SMAF01000002">
    <property type="protein sequence ID" value="TCT00660.1"/>
    <property type="molecule type" value="Genomic_DNA"/>
</dbReference>
<keyword evidence="7" id="KW-0378">Hydrolase</keyword>
<dbReference type="Pfam" id="PF01694">
    <property type="entry name" value="Rhomboid"/>
    <property type="match status" value="1"/>
</dbReference>
<protein>
    <submittedName>
        <fullName evidence="7">Membrane associated rhomboid family serine protease</fullName>
    </submittedName>
</protein>
<dbReference type="InterPro" id="IPR050925">
    <property type="entry name" value="Rhomboid_protease_S54"/>
</dbReference>
<dbReference type="AlphaFoldDB" id="A0A4R3LK42"/>
<evidence type="ECO:0000256" key="2">
    <source>
        <dbReference type="ARBA" id="ARBA00022692"/>
    </source>
</evidence>
<gene>
    <name evidence="7" type="ORF">EDC25_10224</name>
</gene>
<dbReference type="InterPro" id="IPR035952">
    <property type="entry name" value="Rhomboid-like_sf"/>
</dbReference>
<dbReference type="Proteomes" id="UP000294599">
    <property type="component" value="Unassembled WGS sequence"/>
</dbReference>
<name>A0A4R3LK42_9GAMM</name>
<keyword evidence="3 5" id="KW-1133">Transmembrane helix</keyword>
<dbReference type="OrthoDB" id="9814037at2"/>
<evidence type="ECO:0000256" key="5">
    <source>
        <dbReference type="SAM" id="Phobius"/>
    </source>
</evidence>
<feature type="transmembrane region" description="Helical" evidence="5">
    <location>
        <begin position="7"/>
        <end position="26"/>
    </location>
</feature>
<dbReference type="InterPro" id="IPR022764">
    <property type="entry name" value="Peptidase_S54_rhomboid_dom"/>
</dbReference>
<evidence type="ECO:0000313" key="7">
    <source>
        <dbReference type="EMBL" id="TCT00660.1"/>
    </source>
</evidence>
<keyword evidence="8" id="KW-1185">Reference proteome</keyword>
<dbReference type="PANTHER" id="PTHR43731:SF26">
    <property type="entry name" value="RHOMBOID-LIKE PROTEIN 10, CHLOROPLASTIC"/>
    <property type="match status" value="1"/>
</dbReference>
<comment type="subcellular location">
    <subcellularLocation>
        <location evidence="1">Membrane</location>
        <topology evidence="1">Multi-pass membrane protein</topology>
    </subcellularLocation>
</comment>
<feature type="transmembrane region" description="Helical" evidence="5">
    <location>
        <begin position="67"/>
        <end position="86"/>
    </location>
</feature>
<feature type="transmembrane region" description="Helical" evidence="5">
    <location>
        <begin position="125"/>
        <end position="146"/>
    </location>
</feature>
<dbReference type="GO" id="GO:0016020">
    <property type="term" value="C:membrane"/>
    <property type="evidence" value="ECO:0007669"/>
    <property type="project" value="UniProtKB-SubCell"/>
</dbReference>
<comment type="caution">
    <text evidence="7">The sequence shown here is derived from an EMBL/GenBank/DDBJ whole genome shotgun (WGS) entry which is preliminary data.</text>
</comment>
<feature type="transmembrane region" description="Helical" evidence="5">
    <location>
        <begin position="188"/>
        <end position="209"/>
    </location>
</feature>
<evidence type="ECO:0000313" key="8">
    <source>
        <dbReference type="Proteomes" id="UP000294599"/>
    </source>
</evidence>
<feature type="transmembrane region" description="Helical" evidence="5">
    <location>
        <begin position="158"/>
        <end position="182"/>
    </location>
</feature>
<dbReference type="SUPFAM" id="SSF144091">
    <property type="entry name" value="Rhomboid-like"/>
    <property type="match status" value="1"/>
</dbReference>
<dbReference type="GO" id="GO:0004252">
    <property type="term" value="F:serine-type endopeptidase activity"/>
    <property type="evidence" value="ECO:0007669"/>
    <property type="project" value="InterPro"/>
</dbReference>
<keyword evidence="4 5" id="KW-0472">Membrane</keyword>
<dbReference type="RefSeq" id="WP_123520998.1">
    <property type="nucleotide sequence ID" value="NZ_JBHLWF010000013.1"/>
</dbReference>
<dbReference type="Gene3D" id="1.20.1540.10">
    <property type="entry name" value="Rhomboid-like"/>
    <property type="match status" value="1"/>
</dbReference>
<sequence>MHPPRPVVSQALLVVMAIVFGLQQLWPEQMLAWFGLWPDVGPIRVGFVDGVPIFAQFETWQYLTHGFLHGGAAHLLMNGLALYMFGSLLELAWGGTRYLVFFLACVVGGGLMQAWWIGVPTGNEVSVTLGASGGAFGILAAFALLFPRHKVLLLIPPVPMPAWLLVTLFAMASTVMGITGLMPGIAHFAHLGGLLAGLLLYVLVARNWWQPGQVPAARRMPTRPED</sequence>
<reference evidence="7 8" key="1">
    <citation type="submission" date="2019-03" db="EMBL/GenBank/DDBJ databases">
        <title>Genomic Encyclopedia of Type Strains, Phase IV (KMG-IV): sequencing the most valuable type-strain genomes for metagenomic binning, comparative biology and taxonomic classification.</title>
        <authorList>
            <person name="Goeker M."/>
        </authorList>
    </citation>
    <scope>NUCLEOTIDE SEQUENCE [LARGE SCALE GENOMIC DNA]</scope>
    <source>
        <strain evidence="7 8">DSM 21944</strain>
    </source>
</reference>
<evidence type="ECO:0000256" key="3">
    <source>
        <dbReference type="ARBA" id="ARBA00022989"/>
    </source>
</evidence>
<feature type="transmembrane region" description="Helical" evidence="5">
    <location>
        <begin position="98"/>
        <end position="119"/>
    </location>
</feature>
<feature type="domain" description="Peptidase S54 rhomboid" evidence="6">
    <location>
        <begin position="57"/>
        <end position="206"/>
    </location>
</feature>
<evidence type="ECO:0000256" key="4">
    <source>
        <dbReference type="ARBA" id="ARBA00023136"/>
    </source>
</evidence>